<name>A0A162BFE7_9GAMM</name>
<sequence length="302" mass="33399">MKTTMCLSLLAASVFSTSATAVEIFRADKDAITTGQSVSIEYSEWAPSQFFNGRANIYLVKPNGSRSKVASNLPQVGTYRSPTLTSIGEHKFEIEICAGGRCGSNGSLKVYVNPVCKLVTSGSSYYECGGKQVTQSFKTFMNPRSRITEFKVHRGFVTWKYYDHNGSSGTTARSYTSYHSNNINGTNRVQITQTADSNFNDADVIRSFQVKNNKAVWQFVDASRNCGIGCTSDVAYYQQCLDGRYPGLEAITSIAHSNLNVKENITDFYISSYGTYASWVFNRRNSVSSDSYPRNARLKSCG</sequence>
<proteinExistence type="predicted"/>
<reference evidence="2 3" key="1">
    <citation type="submission" date="2013-07" db="EMBL/GenBank/DDBJ databases">
        <title>Comparative Genomic and Metabolomic Analysis of Twelve Strains of Pseudoalteromonas luteoviolacea.</title>
        <authorList>
            <person name="Vynne N.G."/>
            <person name="Mansson M."/>
            <person name="Gram L."/>
        </authorList>
    </citation>
    <scope>NUCLEOTIDE SEQUENCE [LARGE SCALE GENOMIC DNA]</scope>
    <source>
        <strain evidence="2 3">S4060-1</strain>
    </source>
</reference>
<dbReference type="PATRIC" id="fig|1365257.3.peg.4138"/>
<evidence type="ECO:0008006" key="4">
    <source>
        <dbReference type="Google" id="ProtNLM"/>
    </source>
</evidence>
<feature type="chain" id="PRO_5007831895" description="DUF4360 domain-containing protein" evidence="1">
    <location>
        <begin position="22"/>
        <end position="302"/>
    </location>
</feature>
<gene>
    <name evidence="2" type="ORF">N478_04130</name>
</gene>
<dbReference type="AlphaFoldDB" id="A0A162BFE7"/>
<feature type="signal peptide" evidence="1">
    <location>
        <begin position="1"/>
        <end position="21"/>
    </location>
</feature>
<evidence type="ECO:0000256" key="1">
    <source>
        <dbReference type="SAM" id="SignalP"/>
    </source>
</evidence>
<evidence type="ECO:0000313" key="3">
    <source>
        <dbReference type="Proteomes" id="UP000076661"/>
    </source>
</evidence>
<comment type="caution">
    <text evidence="2">The sequence shown here is derived from an EMBL/GenBank/DDBJ whole genome shotgun (WGS) entry which is preliminary data.</text>
</comment>
<keyword evidence="1" id="KW-0732">Signal</keyword>
<protein>
    <recommendedName>
        <fullName evidence="4">DUF4360 domain-containing protein</fullName>
    </recommendedName>
</protein>
<evidence type="ECO:0000313" key="2">
    <source>
        <dbReference type="EMBL" id="KZN61257.1"/>
    </source>
</evidence>
<dbReference type="EMBL" id="AUXX01000045">
    <property type="protein sequence ID" value="KZN61257.1"/>
    <property type="molecule type" value="Genomic_DNA"/>
</dbReference>
<accession>A0A162BFE7</accession>
<organism evidence="2 3">
    <name type="scientific">Pseudoalteromonas luteoviolacea S4060-1</name>
    <dbReference type="NCBI Taxonomy" id="1365257"/>
    <lineage>
        <taxon>Bacteria</taxon>
        <taxon>Pseudomonadati</taxon>
        <taxon>Pseudomonadota</taxon>
        <taxon>Gammaproteobacteria</taxon>
        <taxon>Alteromonadales</taxon>
        <taxon>Pseudoalteromonadaceae</taxon>
        <taxon>Pseudoalteromonas</taxon>
    </lineage>
</organism>
<dbReference type="Proteomes" id="UP000076661">
    <property type="component" value="Unassembled WGS sequence"/>
</dbReference>
<dbReference type="RefSeq" id="WP_063374183.1">
    <property type="nucleotide sequence ID" value="NZ_AUXX01000045.1"/>
</dbReference>